<dbReference type="InterPro" id="IPR017441">
    <property type="entry name" value="Protein_kinase_ATP_BS"/>
</dbReference>
<keyword evidence="15" id="KW-0325">Glycoprotein</keyword>
<accession>A0AAV8CCV7</accession>
<evidence type="ECO:0000256" key="11">
    <source>
        <dbReference type="ARBA" id="ARBA00022989"/>
    </source>
</evidence>
<reference evidence="22" key="1">
    <citation type="submission" date="2022-08" db="EMBL/GenBank/DDBJ databases">
        <authorList>
            <person name="Marques A."/>
        </authorList>
    </citation>
    <scope>NUCLEOTIDE SEQUENCE</scope>
    <source>
        <strain evidence="22">RhyPub2mFocal</strain>
        <tissue evidence="22">Leaves</tissue>
    </source>
</reference>
<evidence type="ECO:0000256" key="2">
    <source>
        <dbReference type="ARBA" id="ARBA00012513"/>
    </source>
</evidence>
<evidence type="ECO:0000256" key="9">
    <source>
        <dbReference type="ARBA" id="ARBA00022777"/>
    </source>
</evidence>
<evidence type="ECO:0000256" key="18">
    <source>
        <dbReference type="PROSITE-ProRule" id="PRU10141"/>
    </source>
</evidence>
<keyword evidence="7 20" id="KW-0732">Signal</keyword>
<comment type="subcellular location">
    <subcellularLocation>
        <location evidence="1">Membrane</location>
        <topology evidence="1">Single-pass type I membrane protein</topology>
    </subcellularLocation>
</comment>
<keyword evidence="9 22" id="KW-0418">Kinase</keyword>
<feature type="transmembrane region" description="Helical" evidence="19">
    <location>
        <begin position="225"/>
        <end position="247"/>
    </location>
</feature>
<keyword evidence="12 19" id="KW-0472">Membrane</keyword>
<keyword evidence="3" id="KW-0723">Serine/threonine-protein kinase</keyword>
<evidence type="ECO:0000256" key="12">
    <source>
        <dbReference type="ARBA" id="ARBA00023136"/>
    </source>
</evidence>
<evidence type="ECO:0000256" key="6">
    <source>
        <dbReference type="ARBA" id="ARBA00022692"/>
    </source>
</evidence>
<evidence type="ECO:0000259" key="21">
    <source>
        <dbReference type="PROSITE" id="PS50011"/>
    </source>
</evidence>
<dbReference type="InterPro" id="IPR000719">
    <property type="entry name" value="Prot_kinase_dom"/>
</dbReference>
<evidence type="ECO:0000256" key="5">
    <source>
        <dbReference type="ARBA" id="ARBA00022679"/>
    </source>
</evidence>
<dbReference type="PROSITE" id="PS00107">
    <property type="entry name" value="PROTEIN_KINASE_ATP"/>
    <property type="match status" value="1"/>
</dbReference>
<evidence type="ECO:0000256" key="4">
    <source>
        <dbReference type="ARBA" id="ARBA00022536"/>
    </source>
</evidence>
<dbReference type="EC" id="2.7.11.1" evidence="2"/>
<dbReference type="PROSITE" id="PS00108">
    <property type="entry name" value="PROTEIN_KINASE_ST"/>
    <property type="match status" value="1"/>
</dbReference>
<organism evidence="22 23">
    <name type="scientific">Rhynchospora pubera</name>
    <dbReference type="NCBI Taxonomy" id="906938"/>
    <lineage>
        <taxon>Eukaryota</taxon>
        <taxon>Viridiplantae</taxon>
        <taxon>Streptophyta</taxon>
        <taxon>Embryophyta</taxon>
        <taxon>Tracheophyta</taxon>
        <taxon>Spermatophyta</taxon>
        <taxon>Magnoliopsida</taxon>
        <taxon>Liliopsida</taxon>
        <taxon>Poales</taxon>
        <taxon>Cyperaceae</taxon>
        <taxon>Cyperoideae</taxon>
        <taxon>Rhynchosporeae</taxon>
        <taxon>Rhynchospora</taxon>
    </lineage>
</organism>
<dbReference type="CDD" id="cd14066">
    <property type="entry name" value="STKc_IRAK"/>
    <property type="match status" value="1"/>
</dbReference>
<dbReference type="PROSITE" id="PS50011">
    <property type="entry name" value="PROTEIN_KINASE_DOM"/>
    <property type="match status" value="1"/>
</dbReference>
<feature type="signal peptide" evidence="20">
    <location>
        <begin position="1"/>
        <end position="19"/>
    </location>
</feature>
<dbReference type="SMART" id="SM00220">
    <property type="entry name" value="S_TKc"/>
    <property type="match status" value="1"/>
</dbReference>
<dbReference type="AlphaFoldDB" id="A0AAV8CCV7"/>
<dbReference type="Gene3D" id="3.30.200.20">
    <property type="entry name" value="Phosphorylase Kinase, domain 1"/>
    <property type="match status" value="1"/>
</dbReference>
<evidence type="ECO:0000256" key="14">
    <source>
        <dbReference type="ARBA" id="ARBA00023170"/>
    </source>
</evidence>
<evidence type="ECO:0000256" key="1">
    <source>
        <dbReference type="ARBA" id="ARBA00004479"/>
    </source>
</evidence>
<comment type="catalytic activity">
    <reaction evidence="16">
        <text>L-threonyl-[protein] + ATP = O-phospho-L-threonyl-[protein] + ADP + H(+)</text>
        <dbReference type="Rhea" id="RHEA:46608"/>
        <dbReference type="Rhea" id="RHEA-COMP:11060"/>
        <dbReference type="Rhea" id="RHEA-COMP:11605"/>
        <dbReference type="ChEBI" id="CHEBI:15378"/>
        <dbReference type="ChEBI" id="CHEBI:30013"/>
        <dbReference type="ChEBI" id="CHEBI:30616"/>
        <dbReference type="ChEBI" id="CHEBI:61977"/>
        <dbReference type="ChEBI" id="CHEBI:456216"/>
        <dbReference type="EC" id="2.7.11.1"/>
    </reaction>
</comment>
<evidence type="ECO:0000256" key="16">
    <source>
        <dbReference type="ARBA" id="ARBA00047899"/>
    </source>
</evidence>
<dbReference type="Proteomes" id="UP001140206">
    <property type="component" value="Chromosome 5"/>
</dbReference>
<dbReference type="SUPFAM" id="SSF56112">
    <property type="entry name" value="Protein kinase-like (PK-like)"/>
    <property type="match status" value="1"/>
</dbReference>
<keyword evidence="14" id="KW-0675">Receptor</keyword>
<comment type="catalytic activity">
    <reaction evidence="17">
        <text>L-seryl-[protein] + ATP = O-phospho-L-seryl-[protein] + ADP + H(+)</text>
        <dbReference type="Rhea" id="RHEA:17989"/>
        <dbReference type="Rhea" id="RHEA-COMP:9863"/>
        <dbReference type="Rhea" id="RHEA-COMP:11604"/>
        <dbReference type="ChEBI" id="CHEBI:15378"/>
        <dbReference type="ChEBI" id="CHEBI:29999"/>
        <dbReference type="ChEBI" id="CHEBI:30616"/>
        <dbReference type="ChEBI" id="CHEBI:83421"/>
        <dbReference type="ChEBI" id="CHEBI:456216"/>
        <dbReference type="EC" id="2.7.11.1"/>
    </reaction>
</comment>
<dbReference type="PANTHER" id="PTHR27009">
    <property type="entry name" value="RUST RESISTANCE KINASE LR10-RELATED"/>
    <property type="match status" value="1"/>
</dbReference>
<evidence type="ECO:0000256" key="3">
    <source>
        <dbReference type="ARBA" id="ARBA00022527"/>
    </source>
</evidence>
<evidence type="ECO:0000256" key="17">
    <source>
        <dbReference type="ARBA" id="ARBA00048679"/>
    </source>
</evidence>
<dbReference type="GO" id="GO:0005524">
    <property type="term" value="F:ATP binding"/>
    <property type="evidence" value="ECO:0007669"/>
    <property type="project" value="UniProtKB-UniRule"/>
</dbReference>
<proteinExistence type="predicted"/>
<keyword evidence="8 18" id="KW-0547">Nucleotide-binding</keyword>
<dbReference type="Gene3D" id="1.10.510.10">
    <property type="entry name" value="Transferase(Phosphotransferase) domain 1"/>
    <property type="match status" value="1"/>
</dbReference>
<evidence type="ECO:0000256" key="8">
    <source>
        <dbReference type="ARBA" id="ARBA00022741"/>
    </source>
</evidence>
<evidence type="ECO:0000313" key="22">
    <source>
        <dbReference type="EMBL" id="KAJ4752670.1"/>
    </source>
</evidence>
<dbReference type="InterPro" id="IPR045874">
    <property type="entry name" value="LRK10/LRL21-25-like"/>
</dbReference>
<comment type="caution">
    <text evidence="22">The sequence shown here is derived from an EMBL/GenBank/DDBJ whole genome shotgun (WGS) entry which is preliminary data.</text>
</comment>
<protein>
    <recommendedName>
        <fullName evidence="2">non-specific serine/threonine protein kinase</fullName>
        <ecNumber evidence="2">2.7.11.1</ecNumber>
    </recommendedName>
</protein>
<name>A0AAV8CCV7_9POAL</name>
<dbReference type="GO" id="GO:0004674">
    <property type="term" value="F:protein serine/threonine kinase activity"/>
    <property type="evidence" value="ECO:0007669"/>
    <property type="project" value="UniProtKB-KW"/>
</dbReference>
<dbReference type="Pfam" id="PF07714">
    <property type="entry name" value="PK_Tyr_Ser-Thr"/>
    <property type="match status" value="1"/>
</dbReference>
<dbReference type="InterPro" id="IPR008271">
    <property type="entry name" value="Ser/Thr_kinase_AS"/>
</dbReference>
<keyword evidence="6 19" id="KW-0812">Transmembrane</keyword>
<dbReference type="InterPro" id="IPR011009">
    <property type="entry name" value="Kinase-like_dom_sf"/>
</dbReference>
<dbReference type="FunFam" id="3.30.200.20:FF:000059">
    <property type="entry name" value="S-receptor-like serine/threonine-protein kinase"/>
    <property type="match status" value="1"/>
</dbReference>
<evidence type="ECO:0000256" key="7">
    <source>
        <dbReference type="ARBA" id="ARBA00022729"/>
    </source>
</evidence>
<evidence type="ECO:0000256" key="19">
    <source>
        <dbReference type="SAM" id="Phobius"/>
    </source>
</evidence>
<dbReference type="EMBL" id="JAMFTS010000005">
    <property type="protein sequence ID" value="KAJ4752670.1"/>
    <property type="molecule type" value="Genomic_DNA"/>
</dbReference>
<dbReference type="GO" id="GO:0016020">
    <property type="term" value="C:membrane"/>
    <property type="evidence" value="ECO:0007669"/>
    <property type="project" value="UniProtKB-SubCell"/>
</dbReference>
<evidence type="ECO:0000256" key="10">
    <source>
        <dbReference type="ARBA" id="ARBA00022840"/>
    </source>
</evidence>
<keyword evidence="4" id="KW-0245">EGF-like domain</keyword>
<dbReference type="FunFam" id="1.10.510.10:FF:000590">
    <property type="entry name" value="PR5-like receptor kinase"/>
    <property type="match status" value="1"/>
</dbReference>
<keyword evidence="23" id="KW-1185">Reference proteome</keyword>
<evidence type="ECO:0000256" key="20">
    <source>
        <dbReference type="SAM" id="SignalP"/>
    </source>
</evidence>
<dbReference type="InterPro" id="IPR001245">
    <property type="entry name" value="Ser-Thr/Tyr_kinase_cat_dom"/>
</dbReference>
<keyword evidence="11 19" id="KW-1133">Transmembrane helix</keyword>
<keyword evidence="5" id="KW-0808">Transferase</keyword>
<gene>
    <name evidence="22" type="ORF">LUZ62_087075</name>
</gene>
<feature type="chain" id="PRO_5043720372" description="non-specific serine/threonine protein kinase" evidence="20">
    <location>
        <begin position="20"/>
        <end position="591"/>
    </location>
</feature>
<feature type="binding site" evidence="18">
    <location>
        <position position="318"/>
    </location>
    <ligand>
        <name>ATP</name>
        <dbReference type="ChEBI" id="CHEBI:30616"/>
    </ligand>
</feature>
<evidence type="ECO:0000256" key="13">
    <source>
        <dbReference type="ARBA" id="ARBA00023157"/>
    </source>
</evidence>
<feature type="domain" description="Protein kinase" evidence="21">
    <location>
        <begin position="290"/>
        <end position="575"/>
    </location>
</feature>
<sequence length="591" mass="66534">MVISLISIVALLLFSPCFSNPCPSAYPCNTSFIIQSPFCAYNDSCLECDDQTNNGCMGKGRGCGAPIYIRCNGNDPFINLFRPDLWFQLENISYNDSTLVIRDDNLSNSLLHSNCSSVTISFEPSPIDKNAYEFEEKYDLFSSIQCDLKTRHILNDFCERHHWTCLYSVNKEKFSGTCSNPPTFSFIWKLSFKNIQAGDLTLLSASFSNDPSCKGFAGTQSKSNLILIGSLTAAALATIIISALLIFKYERLSIFQTKYREQKEIEMLIEKYGSVAPKRYNYRELKKITMSFQDRLGKGAFGTVYKGSLHDGRFVVVKLLHEGTRDQEEFLNEVISIGRTSHVNVVRLLGFCTEGSKDALIYEYMPNGSLENYIYTKIFRDVLGWEKLYDIAISIARGIEYLHQGCNPRIVHFDIKPKNILLDEDFCPKIADFGLAKLCKPKESIVSLAEMRGTIGFIAPEVFSRSFGVPSTKSDVYSYGMMVLDMVGFRKNAKSIVENSSRDYFAHWIYDHVVQGREIETCNVTAETEGIARKMAIVGLWCIQTFPANRPSINGVVEMLEKSLDELELPPKPYLSSPQHSIILSLNSSSG</sequence>
<evidence type="ECO:0000256" key="15">
    <source>
        <dbReference type="ARBA" id="ARBA00023180"/>
    </source>
</evidence>
<evidence type="ECO:0000313" key="23">
    <source>
        <dbReference type="Proteomes" id="UP001140206"/>
    </source>
</evidence>
<keyword evidence="13" id="KW-1015">Disulfide bond</keyword>
<keyword evidence="10 18" id="KW-0067">ATP-binding</keyword>